<dbReference type="AlphaFoldDB" id="A0A511MYQ2"/>
<reference evidence="8 9" key="1">
    <citation type="submission" date="2019-07" db="EMBL/GenBank/DDBJ databases">
        <title>Whole genome shotgun sequence of Deinococcus cellulosilyticus NBRC 106333.</title>
        <authorList>
            <person name="Hosoyama A."/>
            <person name="Uohara A."/>
            <person name="Ohji S."/>
            <person name="Ichikawa N."/>
        </authorList>
    </citation>
    <scope>NUCLEOTIDE SEQUENCE [LARGE SCALE GENOMIC DNA]</scope>
    <source>
        <strain evidence="8 9">NBRC 106333</strain>
    </source>
</reference>
<evidence type="ECO:0000256" key="5">
    <source>
        <dbReference type="SAM" id="Phobius"/>
    </source>
</evidence>
<dbReference type="GO" id="GO:0030313">
    <property type="term" value="C:cell envelope"/>
    <property type="evidence" value="ECO:0007669"/>
    <property type="project" value="UniProtKB-SubCell"/>
</dbReference>
<dbReference type="Gene3D" id="2.40.50.100">
    <property type="match status" value="1"/>
</dbReference>
<evidence type="ECO:0000256" key="2">
    <source>
        <dbReference type="ARBA" id="ARBA00023054"/>
    </source>
</evidence>
<protein>
    <submittedName>
        <fullName evidence="8">ABC transporter permease</fullName>
    </submittedName>
</protein>
<evidence type="ECO:0000256" key="1">
    <source>
        <dbReference type="ARBA" id="ARBA00004196"/>
    </source>
</evidence>
<dbReference type="EMBL" id="BJXB01000003">
    <property type="protein sequence ID" value="GEM45286.1"/>
    <property type="molecule type" value="Genomic_DNA"/>
</dbReference>
<organism evidence="8 9">
    <name type="scientific">Deinococcus cellulosilyticus (strain DSM 18568 / NBRC 106333 / KACC 11606 / 5516J-15)</name>
    <dbReference type="NCBI Taxonomy" id="1223518"/>
    <lineage>
        <taxon>Bacteria</taxon>
        <taxon>Thermotogati</taxon>
        <taxon>Deinococcota</taxon>
        <taxon>Deinococci</taxon>
        <taxon>Deinococcales</taxon>
        <taxon>Deinococcaceae</taxon>
        <taxon>Deinococcus</taxon>
    </lineage>
</organism>
<comment type="caution">
    <text evidence="8">The sequence shown here is derived from an EMBL/GenBank/DDBJ whole genome shotgun (WGS) entry which is preliminary data.</text>
</comment>
<keyword evidence="5" id="KW-0812">Transmembrane</keyword>
<dbReference type="Pfam" id="PF25989">
    <property type="entry name" value="YknX_C"/>
    <property type="match status" value="1"/>
</dbReference>
<feature type="coiled-coil region" evidence="3">
    <location>
        <begin position="120"/>
        <end position="249"/>
    </location>
</feature>
<feature type="region of interest" description="Disordered" evidence="4">
    <location>
        <begin position="1"/>
        <end position="25"/>
    </location>
</feature>
<evidence type="ECO:0000259" key="7">
    <source>
        <dbReference type="Pfam" id="PF25989"/>
    </source>
</evidence>
<comment type="subcellular location">
    <subcellularLocation>
        <location evidence="1">Cell envelope</location>
    </subcellularLocation>
</comment>
<gene>
    <name evidence="8" type="primary">ybjY</name>
    <name evidence="8" type="ORF">DC3_09210</name>
</gene>
<dbReference type="OrthoDB" id="1957187at2"/>
<dbReference type="Gene3D" id="2.40.30.170">
    <property type="match status" value="1"/>
</dbReference>
<dbReference type="InterPro" id="IPR058647">
    <property type="entry name" value="BSH_CzcB-like"/>
</dbReference>
<evidence type="ECO:0000313" key="8">
    <source>
        <dbReference type="EMBL" id="GEM45286.1"/>
    </source>
</evidence>
<dbReference type="GO" id="GO:0015562">
    <property type="term" value="F:efflux transmembrane transporter activity"/>
    <property type="evidence" value="ECO:0007669"/>
    <property type="project" value="InterPro"/>
</dbReference>
<sequence>MSKHSEPIIPSPGPGKRTQVKAERPRTQTGMIVGVLLTLGVLGAVPYFWLKPRTGTFVLRSYETATVQQSSFTETASLAGTIASADERTVMAGAEGEIDHLMVEEGDLVQQGQELARLRSRSLEDQLLKAQAALEDAQSALEKEGITHEGEVLEARQALEDQQQALKVATSDLRLNEELYTAGAIPRVDVEKARMAVQEAQRKLLAAQVKLRSTQLAGKTVLESNIRKVQAAQREVTEVKRQQQRLVLKAPISGRITSVEVKTGDTLQPSAAVVKLSSVKNLRITADLDEAQAEQVQEGQQVEITLGEKTYPGQVSKVAQDAQTSEKGTFVPVEIRFQTLPSGVKLGASAALEITTDRHEDVLTLPRAEYLSTGGERLVYVIEGEKAIRKEVQFGAQNSEVIEVVSGLEAGDTIVASSYELFKDRTEIQTPRSGALKLQGERHVTDD</sequence>
<keyword evidence="2 3" id="KW-0175">Coiled coil</keyword>
<keyword evidence="9" id="KW-1185">Reference proteome</keyword>
<evidence type="ECO:0000256" key="3">
    <source>
        <dbReference type="SAM" id="Coils"/>
    </source>
</evidence>
<dbReference type="InterPro" id="IPR050465">
    <property type="entry name" value="UPF0194_transport"/>
</dbReference>
<evidence type="ECO:0000256" key="4">
    <source>
        <dbReference type="SAM" id="MobiDB-lite"/>
    </source>
</evidence>
<keyword evidence="5" id="KW-1133">Transmembrane helix</keyword>
<dbReference type="PANTHER" id="PTHR32347">
    <property type="entry name" value="EFFLUX SYSTEM COMPONENT YKNX-RELATED"/>
    <property type="match status" value="1"/>
</dbReference>
<dbReference type="InterPro" id="IPR058637">
    <property type="entry name" value="YknX-like_C"/>
</dbReference>
<accession>A0A511MYQ2</accession>
<dbReference type="SUPFAM" id="SSF56954">
    <property type="entry name" value="Outer membrane efflux proteins (OEP)"/>
    <property type="match status" value="1"/>
</dbReference>
<keyword evidence="5" id="KW-0472">Membrane</keyword>
<feature type="domain" description="CzcB-like barrel-sandwich hybrid" evidence="6">
    <location>
        <begin position="89"/>
        <end position="277"/>
    </location>
</feature>
<dbReference type="Pfam" id="PF25973">
    <property type="entry name" value="BSH_CzcB"/>
    <property type="match status" value="1"/>
</dbReference>
<feature type="transmembrane region" description="Helical" evidence="5">
    <location>
        <begin position="31"/>
        <end position="50"/>
    </location>
</feature>
<proteinExistence type="predicted"/>
<dbReference type="Proteomes" id="UP000321306">
    <property type="component" value="Unassembled WGS sequence"/>
</dbReference>
<evidence type="ECO:0000313" key="9">
    <source>
        <dbReference type="Proteomes" id="UP000321306"/>
    </source>
</evidence>
<feature type="domain" description="YknX-like C-terminal permuted SH3-like" evidence="7">
    <location>
        <begin position="362"/>
        <end position="429"/>
    </location>
</feature>
<dbReference type="Gene3D" id="2.40.420.20">
    <property type="match status" value="1"/>
</dbReference>
<evidence type="ECO:0000259" key="6">
    <source>
        <dbReference type="Pfam" id="PF25973"/>
    </source>
</evidence>
<dbReference type="SUPFAM" id="SSF111369">
    <property type="entry name" value="HlyD-like secretion proteins"/>
    <property type="match status" value="1"/>
</dbReference>
<dbReference type="PANTHER" id="PTHR32347:SF23">
    <property type="entry name" value="BLL5650 PROTEIN"/>
    <property type="match status" value="1"/>
</dbReference>
<dbReference type="RefSeq" id="WP_146882754.1">
    <property type="nucleotide sequence ID" value="NZ_BJXB01000003.1"/>
</dbReference>
<name>A0A511MYQ2_DEIC1</name>